<evidence type="ECO:0000313" key="1">
    <source>
        <dbReference type="EMBL" id="ADZ77261.1"/>
    </source>
</evidence>
<name>F4C9X1_SPHS2</name>
<reference evidence="1" key="1">
    <citation type="submission" date="2011-03" db="EMBL/GenBank/DDBJ databases">
        <title>Complete sequence of Sphingobacterium sp. 21.</title>
        <authorList>
            <consortium name="US DOE Joint Genome Institute"/>
            <person name="Lucas S."/>
            <person name="Copeland A."/>
            <person name="Lapidus A."/>
            <person name="Cheng J.-F."/>
            <person name="Goodwin L."/>
            <person name="Pitluck S."/>
            <person name="Davenport K."/>
            <person name="Detter J.C."/>
            <person name="Han C."/>
            <person name="Tapia R."/>
            <person name="Land M."/>
            <person name="Hauser L."/>
            <person name="Kyrpides N."/>
            <person name="Ivanova N."/>
            <person name="Ovchinnikova G."/>
            <person name="Pagani I."/>
            <person name="Siebers A.K."/>
            <person name="Allgaier M."/>
            <person name="Thelen M.P."/>
            <person name="Hugenholtz P."/>
            <person name="Woyke T."/>
        </authorList>
    </citation>
    <scope>NUCLEOTIDE SEQUENCE</scope>
    <source>
        <strain evidence="1">21</strain>
    </source>
</reference>
<dbReference type="KEGG" id="shg:Sph21_0682"/>
<sequence length="49" mass="5872">MVSSNYKHIFFRPNHLVFRRDNQKALEIHSLSDFTALYLLFSNTSVREK</sequence>
<dbReference type="HOGENOM" id="CLU_3140804_0_0_10"/>
<protein>
    <submittedName>
        <fullName evidence="1">Uncharacterized protein</fullName>
    </submittedName>
</protein>
<accession>F4C9X1</accession>
<organism evidence="1">
    <name type="scientific">Sphingobacterium sp. (strain 21)</name>
    <dbReference type="NCBI Taxonomy" id="743722"/>
    <lineage>
        <taxon>Bacteria</taxon>
        <taxon>Pseudomonadati</taxon>
        <taxon>Bacteroidota</taxon>
        <taxon>Sphingobacteriia</taxon>
        <taxon>Sphingobacteriales</taxon>
        <taxon>Sphingobacteriaceae</taxon>
        <taxon>Sphingobacterium</taxon>
    </lineage>
</organism>
<dbReference type="AlphaFoldDB" id="F4C9X1"/>
<proteinExistence type="predicted"/>
<gene>
    <name evidence="1" type="ordered locus">Sph21_0682</name>
</gene>
<dbReference type="EMBL" id="CP002584">
    <property type="protein sequence ID" value="ADZ77261.1"/>
    <property type="molecule type" value="Genomic_DNA"/>
</dbReference>
<dbReference type="STRING" id="743722.Sph21_0682"/>